<feature type="region of interest" description="Disordered" evidence="1">
    <location>
        <begin position="1"/>
        <end position="26"/>
    </location>
</feature>
<evidence type="ECO:0000313" key="2">
    <source>
        <dbReference type="Proteomes" id="UP000887566"/>
    </source>
</evidence>
<organism evidence="2 3">
    <name type="scientific">Plectus sambesii</name>
    <dbReference type="NCBI Taxonomy" id="2011161"/>
    <lineage>
        <taxon>Eukaryota</taxon>
        <taxon>Metazoa</taxon>
        <taxon>Ecdysozoa</taxon>
        <taxon>Nematoda</taxon>
        <taxon>Chromadorea</taxon>
        <taxon>Plectida</taxon>
        <taxon>Plectina</taxon>
        <taxon>Plectoidea</taxon>
        <taxon>Plectidae</taxon>
        <taxon>Plectus</taxon>
    </lineage>
</organism>
<name>A0A914WQM7_9BILA</name>
<reference evidence="3" key="1">
    <citation type="submission" date="2022-11" db="UniProtKB">
        <authorList>
            <consortium name="WormBaseParasite"/>
        </authorList>
    </citation>
    <scope>IDENTIFICATION</scope>
</reference>
<sequence>MASSQKHEHSIPSNAQEIPQEDSCEDREICNITNNMSGGRNVTGPVSGGIVVQGDYHNFNQPLPALPPPTPEELKKMLER</sequence>
<proteinExistence type="predicted"/>
<evidence type="ECO:0000256" key="1">
    <source>
        <dbReference type="SAM" id="MobiDB-lite"/>
    </source>
</evidence>
<feature type="region of interest" description="Disordered" evidence="1">
    <location>
        <begin position="61"/>
        <end position="80"/>
    </location>
</feature>
<accession>A0A914WQM7</accession>
<keyword evidence="2" id="KW-1185">Reference proteome</keyword>
<dbReference type="Proteomes" id="UP000887566">
    <property type="component" value="Unplaced"/>
</dbReference>
<dbReference type="WBParaSite" id="PSAMB.scaffold4917size13154.g25462.t1">
    <property type="protein sequence ID" value="PSAMB.scaffold4917size13154.g25462.t1"/>
    <property type="gene ID" value="PSAMB.scaffold4917size13154.g25462"/>
</dbReference>
<feature type="compositionally biased region" description="Basic and acidic residues" evidence="1">
    <location>
        <begin position="1"/>
        <end position="10"/>
    </location>
</feature>
<evidence type="ECO:0000313" key="3">
    <source>
        <dbReference type="WBParaSite" id="PSAMB.scaffold4917size13154.g25462.t1"/>
    </source>
</evidence>
<protein>
    <submittedName>
        <fullName evidence="3">Uncharacterized protein</fullName>
    </submittedName>
</protein>
<dbReference type="AlphaFoldDB" id="A0A914WQM7"/>